<protein>
    <recommendedName>
        <fullName evidence="9">BEACH domain-containing protein C2</fullName>
    </recommendedName>
</protein>
<feature type="region of interest" description="Disordered" evidence="4">
    <location>
        <begin position="1954"/>
        <end position="1992"/>
    </location>
</feature>
<dbReference type="PANTHER" id="PTHR13743:SF157">
    <property type="entry name" value="BEACH DOMAIN-CONTAINING PROTEIN C2"/>
    <property type="match status" value="1"/>
</dbReference>
<evidence type="ECO:0000256" key="1">
    <source>
        <dbReference type="ARBA" id="ARBA00022574"/>
    </source>
</evidence>
<dbReference type="EMBL" id="CM029049">
    <property type="protein sequence ID" value="KAG2573865.1"/>
    <property type="molecule type" value="Genomic_DNA"/>
</dbReference>
<feature type="region of interest" description="Disordered" evidence="4">
    <location>
        <begin position="1311"/>
        <end position="1332"/>
    </location>
</feature>
<dbReference type="SUPFAM" id="SSF50978">
    <property type="entry name" value="WD40 repeat-like"/>
    <property type="match status" value="1"/>
</dbReference>
<dbReference type="OrthoDB" id="26681at2759"/>
<feature type="region of interest" description="Disordered" evidence="4">
    <location>
        <begin position="1"/>
        <end position="80"/>
    </location>
</feature>
<comment type="caution">
    <text evidence="7">The sequence shown here is derived from an EMBL/GenBank/DDBJ whole genome shotgun (WGS) entry which is preliminary data.</text>
</comment>
<feature type="compositionally biased region" description="Low complexity" evidence="4">
    <location>
        <begin position="2637"/>
        <end position="2651"/>
    </location>
</feature>
<dbReference type="PANTHER" id="PTHR13743">
    <property type="entry name" value="BEIGE/BEACH-RELATED"/>
    <property type="match status" value="1"/>
</dbReference>
<proteinExistence type="predicted"/>
<dbReference type="InterPro" id="IPR046851">
    <property type="entry name" value="NBCH_WD40"/>
</dbReference>
<dbReference type="Pfam" id="PF14844">
    <property type="entry name" value="PH_BEACH"/>
    <property type="match status" value="1"/>
</dbReference>
<dbReference type="InterPro" id="IPR015943">
    <property type="entry name" value="WD40/YVTN_repeat-like_dom_sf"/>
</dbReference>
<dbReference type="InterPro" id="IPR036322">
    <property type="entry name" value="WD40_repeat_dom_sf"/>
</dbReference>
<feature type="repeat" description="WD" evidence="3">
    <location>
        <begin position="2584"/>
        <end position="2617"/>
    </location>
</feature>
<dbReference type="InterPro" id="IPR031570">
    <property type="entry name" value="NBEA/BDCP_DUF4704"/>
</dbReference>
<feature type="compositionally biased region" description="Polar residues" evidence="4">
    <location>
        <begin position="1974"/>
        <end position="1992"/>
    </location>
</feature>
<evidence type="ECO:0000256" key="2">
    <source>
        <dbReference type="ARBA" id="ARBA00022737"/>
    </source>
</evidence>
<dbReference type="InterPro" id="IPR036372">
    <property type="entry name" value="BEACH_dom_sf"/>
</dbReference>
<evidence type="ECO:0000313" key="8">
    <source>
        <dbReference type="Proteomes" id="UP000823388"/>
    </source>
</evidence>
<evidence type="ECO:0000256" key="4">
    <source>
        <dbReference type="SAM" id="MobiDB-lite"/>
    </source>
</evidence>
<feature type="compositionally biased region" description="Polar residues" evidence="4">
    <location>
        <begin position="1322"/>
        <end position="1332"/>
    </location>
</feature>
<feature type="compositionally biased region" description="Pro residues" evidence="4">
    <location>
        <begin position="12"/>
        <end position="22"/>
    </location>
</feature>
<evidence type="ECO:0000259" key="5">
    <source>
        <dbReference type="PROSITE" id="PS50197"/>
    </source>
</evidence>
<dbReference type="InterPro" id="IPR013320">
    <property type="entry name" value="ConA-like_dom_sf"/>
</dbReference>
<name>A0A8T0QK09_PANVG</name>
<evidence type="ECO:0000313" key="7">
    <source>
        <dbReference type="EMBL" id="KAG2573865.1"/>
    </source>
</evidence>
<keyword evidence="8" id="KW-1185">Reference proteome</keyword>
<dbReference type="Gene3D" id="2.130.10.10">
    <property type="entry name" value="YVTN repeat-like/Quinoprotein amine dehydrogenase"/>
    <property type="match status" value="1"/>
</dbReference>
<dbReference type="PROSITE" id="PS50294">
    <property type="entry name" value="WD_REPEATS_REGION"/>
    <property type="match status" value="1"/>
</dbReference>
<dbReference type="PROSITE" id="PS50082">
    <property type="entry name" value="WD_REPEATS_2"/>
    <property type="match status" value="1"/>
</dbReference>
<dbReference type="Gene3D" id="2.30.29.30">
    <property type="entry name" value="Pleckstrin-homology domain (PH domain)/Phosphotyrosine-binding domain (PTB)"/>
    <property type="match status" value="1"/>
</dbReference>
<dbReference type="CDD" id="cd06071">
    <property type="entry name" value="Beach"/>
    <property type="match status" value="1"/>
</dbReference>
<evidence type="ECO:0008006" key="9">
    <source>
        <dbReference type="Google" id="ProtNLM"/>
    </source>
</evidence>
<feature type="compositionally biased region" description="Basic and acidic residues" evidence="4">
    <location>
        <begin position="2783"/>
        <end position="2803"/>
    </location>
</feature>
<feature type="compositionally biased region" description="Low complexity" evidence="4">
    <location>
        <begin position="23"/>
        <end position="39"/>
    </location>
</feature>
<keyword evidence="1 3" id="KW-0853">WD repeat</keyword>
<dbReference type="SUPFAM" id="SSF81837">
    <property type="entry name" value="BEACH domain"/>
    <property type="match status" value="1"/>
</dbReference>
<dbReference type="InterPro" id="IPR050865">
    <property type="entry name" value="BEACH_Domain"/>
</dbReference>
<dbReference type="CDD" id="cd01201">
    <property type="entry name" value="PH_BEACH"/>
    <property type="match status" value="1"/>
</dbReference>
<reference evidence="7" key="1">
    <citation type="submission" date="2020-05" db="EMBL/GenBank/DDBJ databases">
        <title>WGS assembly of Panicum virgatum.</title>
        <authorList>
            <person name="Lovell J.T."/>
            <person name="Jenkins J."/>
            <person name="Shu S."/>
            <person name="Juenger T.E."/>
            <person name="Schmutz J."/>
        </authorList>
    </citation>
    <scope>NUCLEOTIDE SEQUENCE</scope>
    <source>
        <strain evidence="7">AP13</strain>
    </source>
</reference>
<dbReference type="Pfam" id="PF15787">
    <property type="entry name" value="DUF4704"/>
    <property type="match status" value="2"/>
</dbReference>
<dbReference type="SMART" id="SM01026">
    <property type="entry name" value="Beach"/>
    <property type="match status" value="1"/>
</dbReference>
<organism evidence="7 8">
    <name type="scientific">Panicum virgatum</name>
    <name type="common">Blackwell switchgrass</name>
    <dbReference type="NCBI Taxonomy" id="38727"/>
    <lineage>
        <taxon>Eukaryota</taxon>
        <taxon>Viridiplantae</taxon>
        <taxon>Streptophyta</taxon>
        <taxon>Embryophyta</taxon>
        <taxon>Tracheophyta</taxon>
        <taxon>Spermatophyta</taxon>
        <taxon>Magnoliopsida</taxon>
        <taxon>Liliopsida</taxon>
        <taxon>Poales</taxon>
        <taxon>Poaceae</taxon>
        <taxon>PACMAD clade</taxon>
        <taxon>Panicoideae</taxon>
        <taxon>Panicodae</taxon>
        <taxon>Paniceae</taxon>
        <taxon>Panicinae</taxon>
        <taxon>Panicum</taxon>
        <taxon>Panicum sect. Hiantes</taxon>
    </lineage>
</organism>
<feature type="region of interest" description="Disordered" evidence="4">
    <location>
        <begin position="2623"/>
        <end position="2656"/>
    </location>
</feature>
<dbReference type="InterPro" id="IPR011993">
    <property type="entry name" value="PH-like_dom_sf"/>
</dbReference>
<feature type="domain" description="BEACH-type PH" evidence="6">
    <location>
        <begin position="2015"/>
        <end position="2126"/>
    </location>
</feature>
<dbReference type="InterPro" id="IPR000409">
    <property type="entry name" value="BEACH_dom"/>
</dbReference>
<evidence type="ECO:0000259" key="6">
    <source>
        <dbReference type="PROSITE" id="PS51783"/>
    </source>
</evidence>
<dbReference type="Pfam" id="PF20426">
    <property type="entry name" value="NBCH_WD40"/>
    <property type="match status" value="1"/>
</dbReference>
<dbReference type="SUPFAM" id="SSF50729">
    <property type="entry name" value="PH domain-like"/>
    <property type="match status" value="1"/>
</dbReference>
<dbReference type="SUPFAM" id="SSF49899">
    <property type="entry name" value="Concanavalin A-like lectins/glucanases"/>
    <property type="match status" value="1"/>
</dbReference>
<dbReference type="InterPro" id="IPR001680">
    <property type="entry name" value="WD40_rpt"/>
</dbReference>
<dbReference type="FunFam" id="1.10.1540.10:FF:000001">
    <property type="entry name" value="neurobeachin isoform X1"/>
    <property type="match status" value="1"/>
</dbReference>
<keyword evidence="2" id="KW-0677">Repeat</keyword>
<sequence length="2888" mass="313552">MAEDARESSDSSPPPAAPPTPPLEEGSAEQFEAAAPGAEAGDEGEAASDPGMGTSTPATPATPYEPSPRPRRPPGVPADAPQEVVRAVEAAIAGGMDLLREVVSQEQGELAHSVVDVLLGAMGGADEAAGDATGTGAPPSVMSNARAAVAAAELLPHLPCDDEPSPRTRMVAGLQAALRACTRNRAMCSSAGLLATLLESAEKLLVEMNPGSSWDGTPLLQCIQVLGGHSLSVKDLHSWLGLVRKALGKSWATPLMLALEKAMGSEETRGPAATFEFDGESSGLLGPGDSRWPFLSGYGFATWIYIESFSDTLSTATAAAAIAAAAAAAATSGKSSAMSAAAAASALAGEGTTHMPRLFSFLSSDNQGVEAYFHGQFLVVESVGGRGKKASLHFTHAFKPQCWYFVGLEHTNKHGLLGKGESELRLYVDGSLYESRPFEFPRISKPLAFCCIGTNPPPTIAGLQRRRRQCPLFAEMGPVYIFKEPIGPDRMRRLASRGGDTLPSFGNGAGLPWKATNDHVKSMAEESFTLNNEMGGSLHLLYHPSLLTGRFCPDASPSGSSGTHRRPAEVLGLVHVSSRVRPAESLWALAYGGPMALLPLTISNVLMDSFEPTPGDLSLSLATVSLSAPVFRIISLAIQHPGNNEELCRTFAPELLSRVLHYLLQALSKLESEEEALTDEELVAAIVSLCQSQRNNHELKVQLFSSLLLDLKLWSSCSYGLQKKLLSSLADMVFTESACMRDAKAMQMLLDGCRRCYWVIQEPDSIDNFALTGTKRSLGEVNALVDELLVVIELLLGAASSTAVSDDVRCLIGFIVECPQPNQVARVLHLIYRLIVQPNISRANMFSQSFISTGGVEALLVLLQREAKTGNKNILDDSGANLCENDVHRDGSSNRKADNAETRCQVNETQSAEHDETILHEEAVEHEATNVNDMLDSHVGSKVPGSENGLLKNLGGISFSITSDNVRNNVYNVDKGDGIVVGIIHILGALVASGHLKFDSGAASPNIPGDSQTTLNEEGNPTSEDRLSLLLFALQKVFQAAPRRLMTANVYMALISAAINVSSVDESLNLYDSGHRFEHIQLLLVLLRSLPYASRAFQARAIQDLLFLACSHPDNRTTITSIAEWPEWILEVLISNHEMGAKKKADGVSMSEIEDLIHNFLIIMLEHSMRQKDGWKDVEATIHCAEWLSMVGGSSTGDQRIRREESLPIFKRRLLGDLLDFSARELQVQTEVIAAAAAGVAAEGLSPEEAKIQAENAAHLSVALAENAIVILMLVEDHLRSQGQHFCTSLTGDSIISSASMASLVASRSNSLGTAGKEPTAAGTSRRSSLSSDAGGLPLDLLTSMADANGQIPAAVMERLTAATAAEPYESVKHAFVSYGSCIADLGESWKYRSRLWYGVGIPPKSDIFGGGGSGWESWKSILEKDSNGIWIELPLVKKSVAVLQALLLDESGLGGGLGIGGGSGPGMGVMTALYQLLDSDQPFLCMLRMVLVSMREDDNGEIDAFTKDVSVKDVASEGMSPQAGSMMPFDGNSYSSPRKPRSALLWSVLGPILNMPITESKRQRVLVASSILYSEVWHAIGRDRKPLRKQYIELILPPFVAILRRWRPLLAGIHELTSSDGQNPLIADDRALAADALPIEAALLMVSPGWAAAFASPPVAMALAMMAAGASGTETRTPPRNTLNRRDTSLPERKAAAKLQTFSSFQKPIETAANKPGSTPKDKAAAKAAALAAARDLERTAKIGSRRGLSAVAMATSGQRRSSGDIERAKRWNTSEAMSAAWMECLQSADSKSVAGRDFSALSYKYVAVLVSCLALARNLQRVEMERQTLVDVLNRHRASTGLRAWRHLLHCLTEMGRLYAPFGQPLCTPVRVFWKLDFTESSSRMRRFMKRNYKGSDHLGAAADYEDRKLLSVAAQPNECNSEDANSSLTNSLPSSASVIMADAMSMDERNVENEQLETDTTHSSVDDDQLQHSSAADQQSVKGSVGSRSSDICADWNLVRSTILAPSYVPSEADERIIVELSSLMVRPLKVVRGTFQVTSKRINFIIDERSSDSNVDDAASTSGQCDQQDKDRSWLISSLHQIYSRRYLLRRSALELFMVDRSNFFFDFGDIEARKNVYRAIVHAKPPNLNDIFLATQRAEQILKRTQLMERWANWEISNFEYLMELNTLAGRSYNDITQYPVFPWIVADYKSRVLNLDDPSTYRDLSKPIGALNPERLKKFQERYSTFEDPIIPKFHYGSHYSSAGTVLYYLFRVEPFTTLSIQLQGGKFDHADRMFSDLSGTWDSVLEDMSDVKELVPEMFYLPEVFTNINCIDFGTTQLGGKLDSVQLPPWAENHVDFVHKHRKALESEHVSAHLHEWIDLIFGYKQRGKEAIMANNVFFYITYEGTVDIDKITDPVERRATQDQIAYFGQTPSQLLTAPHMKRKPLAEVLQLQTIFRNPNELKSYMLPHSDRCNVPASAMLVSNDSIVVVDVNVPAARVALHHWQPNTPDGQGTPFLFHHGRNAANSTSGALMRIFKGSAGAAEDYELPRAIAFAASAIRSSAVVAVTCDKETITGGHVDGSLKLISPDRAKTIETASGHLAPVTCLALSPDSNYLATGSRDTTVILWRIHRIGSSHKKNATEPPPTTPSTPRSPLSSSASSLSETKRRRIEGPMHVMRGHLGEVACCSVSPDLGLVASSSNTSGVLLHSLRTGRLMRRLDVAEAHAICLSSQGIILVWNESKKTLSTFTVNGLLIATSVLLPFSGQVSCIEISTDGHFALIGTSLFNNYKCDESTETGHHELGPDGKDGISKDSEQSQTEQSVHVPSICFVDLHKLKVFHTLKLAKGQDITAIALNKENTNLLVSTADKQLIVFTDPALSLKVVDQMLRLGWEGDGLLQQ</sequence>
<dbReference type="Gene3D" id="1.10.1540.10">
    <property type="entry name" value="BEACH domain"/>
    <property type="match status" value="1"/>
</dbReference>
<feature type="region of interest" description="Disordered" evidence="4">
    <location>
        <begin position="2783"/>
        <end position="2805"/>
    </location>
</feature>
<gene>
    <name evidence="7" type="ORF">PVAP13_7KG284100</name>
</gene>
<feature type="domain" description="BEACH" evidence="5">
    <location>
        <begin position="2141"/>
        <end position="2430"/>
    </location>
</feature>
<dbReference type="InterPro" id="IPR023362">
    <property type="entry name" value="PH-BEACH_dom"/>
</dbReference>
<dbReference type="PROSITE" id="PS50197">
    <property type="entry name" value="BEACH"/>
    <property type="match status" value="1"/>
</dbReference>
<dbReference type="SMART" id="SM00320">
    <property type="entry name" value="WD40"/>
    <property type="match status" value="3"/>
</dbReference>
<dbReference type="Pfam" id="PF02138">
    <property type="entry name" value="Beach"/>
    <property type="match status" value="1"/>
</dbReference>
<dbReference type="Proteomes" id="UP000823388">
    <property type="component" value="Chromosome 7K"/>
</dbReference>
<dbReference type="PROSITE" id="PS51783">
    <property type="entry name" value="PH_BEACH"/>
    <property type="match status" value="1"/>
</dbReference>
<accession>A0A8T0QK09</accession>
<evidence type="ECO:0000256" key="3">
    <source>
        <dbReference type="PROSITE-ProRule" id="PRU00221"/>
    </source>
</evidence>